<dbReference type="Proteomes" id="UP000198406">
    <property type="component" value="Unassembled WGS sequence"/>
</dbReference>
<dbReference type="InParanoid" id="A0A1Z5JSU0"/>
<keyword evidence="4" id="KW-1185">Reference proteome</keyword>
<dbReference type="AlphaFoldDB" id="A0A1Z5JSU0"/>
<dbReference type="Pfam" id="PF09353">
    <property type="entry name" value="DUF1995"/>
    <property type="match status" value="1"/>
</dbReference>
<evidence type="ECO:0000256" key="1">
    <source>
        <dbReference type="SAM" id="MobiDB-lite"/>
    </source>
</evidence>
<feature type="region of interest" description="Disordered" evidence="1">
    <location>
        <begin position="68"/>
        <end position="96"/>
    </location>
</feature>
<feature type="domain" description="DUF1995" evidence="2">
    <location>
        <begin position="108"/>
        <end position="330"/>
    </location>
</feature>
<gene>
    <name evidence="3" type="ORF">FisN_5Hh221</name>
</gene>
<protein>
    <recommendedName>
        <fullName evidence="2">DUF1995 domain-containing protein</fullName>
    </recommendedName>
</protein>
<dbReference type="PANTHER" id="PTHR35509">
    <property type="entry name" value="DOMAIN PROTEIN, PUTATIVE (DUF1995)-RELATED"/>
    <property type="match status" value="1"/>
</dbReference>
<organism evidence="3 4">
    <name type="scientific">Fistulifera solaris</name>
    <name type="common">Oleaginous diatom</name>
    <dbReference type="NCBI Taxonomy" id="1519565"/>
    <lineage>
        <taxon>Eukaryota</taxon>
        <taxon>Sar</taxon>
        <taxon>Stramenopiles</taxon>
        <taxon>Ochrophyta</taxon>
        <taxon>Bacillariophyta</taxon>
        <taxon>Bacillariophyceae</taxon>
        <taxon>Bacillariophycidae</taxon>
        <taxon>Naviculales</taxon>
        <taxon>Naviculaceae</taxon>
        <taxon>Fistulifera</taxon>
    </lineage>
</organism>
<name>A0A1Z5JSU0_FISSO</name>
<sequence>MRSVQYFAAFLAIHSTEISAFISSPRSAMTFVTSLPSTMDDAAVEAQALRDKAAQLRAEIAAMEGKTIHEVESEAKEKKDREMKAAEERKSRRANEAPLDRGRMVEVPVTRDDMVAQAARAVERAYRDGVTRQTVRFFLLQEEDSFTSSNQWPGGAQQMYREAAKPLARELLRSIRVSSEQILSPVVKNQDIWDFDGSALHSAEAQEGAKFDVQALVFPNADVKYINDIETIDQEMKDRLFLLINPFWRNIDSWGINLLAPGAKKKAQKVIFDRGFDETYVCLRFSCRGEECVAIKAYPYDWQIFAYLEDGYGMETPIRLGSCNEEPKSEMVTTLLNGRPEFKLSKNMRQMSR</sequence>
<evidence type="ECO:0000313" key="3">
    <source>
        <dbReference type="EMBL" id="GAX16848.1"/>
    </source>
</evidence>
<evidence type="ECO:0000313" key="4">
    <source>
        <dbReference type="Proteomes" id="UP000198406"/>
    </source>
</evidence>
<dbReference type="EMBL" id="BDSP01000111">
    <property type="protein sequence ID" value="GAX16848.1"/>
    <property type="molecule type" value="Genomic_DNA"/>
</dbReference>
<comment type="caution">
    <text evidence="3">The sequence shown here is derived from an EMBL/GenBank/DDBJ whole genome shotgun (WGS) entry which is preliminary data.</text>
</comment>
<evidence type="ECO:0000259" key="2">
    <source>
        <dbReference type="Pfam" id="PF09353"/>
    </source>
</evidence>
<dbReference type="PANTHER" id="PTHR35509:SF4">
    <property type="entry name" value="DUF1995 DOMAIN-CONTAINING PROTEIN"/>
    <property type="match status" value="1"/>
</dbReference>
<dbReference type="OrthoDB" id="41089at2759"/>
<reference evidence="3 4" key="1">
    <citation type="journal article" date="2015" name="Plant Cell">
        <title>Oil accumulation by the oleaginous diatom Fistulifera solaris as revealed by the genome and transcriptome.</title>
        <authorList>
            <person name="Tanaka T."/>
            <person name="Maeda Y."/>
            <person name="Veluchamy A."/>
            <person name="Tanaka M."/>
            <person name="Abida H."/>
            <person name="Marechal E."/>
            <person name="Bowler C."/>
            <person name="Muto M."/>
            <person name="Sunaga Y."/>
            <person name="Tanaka M."/>
            <person name="Yoshino T."/>
            <person name="Taniguchi T."/>
            <person name="Fukuda Y."/>
            <person name="Nemoto M."/>
            <person name="Matsumoto M."/>
            <person name="Wong P.S."/>
            <person name="Aburatani S."/>
            <person name="Fujibuchi W."/>
        </authorList>
    </citation>
    <scope>NUCLEOTIDE SEQUENCE [LARGE SCALE GENOMIC DNA]</scope>
    <source>
        <strain evidence="3 4">JPCC DA0580</strain>
    </source>
</reference>
<proteinExistence type="predicted"/>
<dbReference type="InterPro" id="IPR018962">
    <property type="entry name" value="DUF1995"/>
</dbReference>
<dbReference type="InterPro" id="IPR053021">
    <property type="entry name" value="Chloroplast_ADK"/>
</dbReference>
<accession>A0A1Z5JSU0</accession>